<dbReference type="InParanoid" id="A0LGT0"/>
<dbReference type="InterPro" id="IPR037138">
    <property type="entry name" value="His_deacetylse_dom_sf"/>
</dbReference>
<protein>
    <submittedName>
        <fullName evidence="3">Histone deacetylase superfamily</fullName>
    </submittedName>
</protein>
<name>A0LGT0_SYNFM</name>
<dbReference type="Proteomes" id="UP000001784">
    <property type="component" value="Chromosome"/>
</dbReference>
<dbReference type="InterPro" id="IPR023696">
    <property type="entry name" value="Ureohydrolase_dom_sf"/>
</dbReference>
<dbReference type="RefSeq" id="WP_011697803.1">
    <property type="nucleotide sequence ID" value="NC_008554.1"/>
</dbReference>
<gene>
    <name evidence="3" type="ordered locus">Sfum_0936</name>
</gene>
<reference evidence="3 4" key="1">
    <citation type="submission" date="2006-10" db="EMBL/GenBank/DDBJ databases">
        <title>Complete sequence of Syntrophobacter fumaroxidans MPOB.</title>
        <authorList>
            <consortium name="US DOE Joint Genome Institute"/>
            <person name="Copeland A."/>
            <person name="Lucas S."/>
            <person name="Lapidus A."/>
            <person name="Barry K."/>
            <person name="Detter J.C."/>
            <person name="Glavina del Rio T."/>
            <person name="Hammon N."/>
            <person name="Israni S."/>
            <person name="Pitluck S."/>
            <person name="Goltsman E.G."/>
            <person name="Martinez M."/>
            <person name="Schmutz J."/>
            <person name="Larimer F."/>
            <person name="Land M."/>
            <person name="Hauser L."/>
            <person name="Kyrpides N."/>
            <person name="Kim E."/>
            <person name="Boone D.R."/>
            <person name="Brockman F."/>
            <person name="Culley D."/>
            <person name="Ferry J."/>
            <person name="Gunsalus R."/>
            <person name="McInerney M.J."/>
            <person name="Morrison M."/>
            <person name="Plugge C."/>
            <person name="Rohlin L."/>
            <person name="Scholten J."/>
            <person name="Sieber J."/>
            <person name="Stams A.J.M."/>
            <person name="Worm P."/>
            <person name="Henstra A.M."/>
            <person name="Richardson P."/>
        </authorList>
    </citation>
    <scope>NUCLEOTIDE SEQUENCE [LARGE SCALE GENOMIC DNA]</scope>
    <source>
        <strain evidence="4">DSM 10017 / MPOB</strain>
    </source>
</reference>
<sequence length="316" mass="34993">MRKTGFLYDDRLLLHCTGSNHPESPERLEAVYRGVEEAGLFPRLTLIKASPAKLKWIEAVHSPKHIMRFEEACLLEMGEFDHPDNQMCRESYETALLAVGGLLEAVRMVMEGIIDNAFCAVRPPGHHAEMNRALGFCYFNNVAIAARYLLNEWGVERVGIVDIDAHHGNGTQHIFEDDPSVFYYSAHEHPSFAFPGTGREFETGVGAGSGFTLNCPLLPGQGDEEYMAILERDLAPAFAEFKPQVILVSAGFDAHVGDDMSDLKLSTEGFSRIMRKLVELADAYSAGRIISVLEGGYSVQLLPELIRNHVSILLGL</sequence>
<dbReference type="PRINTS" id="PR01270">
    <property type="entry name" value="HDASUPER"/>
</dbReference>
<evidence type="ECO:0000256" key="1">
    <source>
        <dbReference type="ARBA" id="ARBA00005947"/>
    </source>
</evidence>
<dbReference type="InterPro" id="IPR023801">
    <property type="entry name" value="His_deacetylse_dom"/>
</dbReference>
<evidence type="ECO:0000313" key="3">
    <source>
        <dbReference type="EMBL" id="ABK16632.1"/>
    </source>
</evidence>
<evidence type="ECO:0000313" key="4">
    <source>
        <dbReference type="Proteomes" id="UP000001784"/>
    </source>
</evidence>
<proteinExistence type="inferred from homology"/>
<dbReference type="PANTHER" id="PTHR10625:SF10">
    <property type="entry name" value="HISTONE DEACETYLASE HDAC1"/>
    <property type="match status" value="1"/>
</dbReference>
<dbReference type="InterPro" id="IPR000286">
    <property type="entry name" value="HDACs"/>
</dbReference>
<dbReference type="SUPFAM" id="SSF52768">
    <property type="entry name" value="Arginase/deacetylase"/>
    <property type="match status" value="1"/>
</dbReference>
<evidence type="ECO:0000259" key="2">
    <source>
        <dbReference type="Pfam" id="PF00850"/>
    </source>
</evidence>
<dbReference type="Pfam" id="PF00850">
    <property type="entry name" value="Hist_deacetyl"/>
    <property type="match status" value="1"/>
</dbReference>
<dbReference type="GO" id="GO:0040029">
    <property type="term" value="P:epigenetic regulation of gene expression"/>
    <property type="evidence" value="ECO:0007669"/>
    <property type="project" value="TreeGrafter"/>
</dbReference>
<dbReference type="GO" id="GO:0004407">
    <property type="term" value="F:histone deacetylase activity"/>
    <property type="evidence" value="ECO:0007669"/>
    <property type="project" value="TreeGrafter"/>
</dbReference>
<comment type="similarity">
    <text evidence="1">Belongs to the histone deacetylase family.</text>
</comment>
<dbReference type="Gene3D" id="3.40.800.20">
    <property type="entry name" value="Histone deacetylase domain"/>
    <property type="match status" value="1"/>
</dbReference>
<dbReference type="EMBL" id="CP000478">
    <property type="protein sequence ID" value="ABK16632.1"/>
    <property type="molecule type" value="Genomic_DNA"/>
</dbReference>
<dbReference type="OrthoDB" id="9808367at2"/>
<accession>A0LGT0</accession>
<dbReference type="KEGG" id="sfu:Sfum_0936"/>
<dbReference type="PANTHER" id="PTHR10625">
    <property type="entry name" value="HISTONE DEACETYLASE HDAC1-RELATED"/>
    <property type="match status" value="1"/>
</dbReference>
<dbReference type="eggNOG" id="COG0123">
    <property type="taxonomic scope" value="Bacteria"/>
</dbReference>
<feature type="domain" description="Histone deacetylase" evidence="2">
    <location>
        <begin position="21"/>
        <end position="312"/>
    </location>
</feature>
<organism evidence="3 4">
    <name type="scientific">Syntrophobacter fumaroxidans (strain DSM 10017 / MPOB)</name>
    <dbReference type="NCBI Taxonomy" id="335543"/>
    <lineage>
        <taxon>Bacteria</taxon>
        <taxon>Pseudomonadati</taxon>
        <taxon>Thermodesulfobacteriota</taxon>
        <taxon>Syntrophobacteria</taxon>
        <taxon>Syntrophobacterales</taxon>
        <taxon>Syntrophobacteraceae</taxon>
        <taxon>Syntrophobacter</taxon>
    </lineage>
</organism>
<dbReference type="AlphaFoldDB" id="A0LGT0"/>
<keyword evidence="4" id="KW-1185">Reference proteome</keyword>
<dbReference type="HOGENOM" id="CLU_007727_8_2_7"/>
<dbReference type="STRING" id="335543.Sfum_0936"/>
<dbReference type="CDD" id="cd09992">
    <property type="entry name" value="HDAC_classII"/>
    <property type="match status" value="1"/>
</dbReference>